<proteinExistence type="predicted"/>
<accession>X1MLZ3</accession>
<sequence length="34" mass="3880">ESPKAEIKYEPARKEPFSDTVQFYSAPPKNLAKI</sequence>
<comment type="caution">
    <text evidence="1">The sequence shown here is derived from an EMBL/GenBank/DDBJ whole genome shotgun (WGS) entry which is preliminary data.</text>
</comment>
<feature type="non-terminal residue" evidence="1">
    <location>
        <position position="1"/>
    </location>
</feature>
<gene>
    <name evidence="1" type="ORF">S06H3_34848</name>
</gene>
<dbReference type="AlphaFoldDB" id="X1MLZ3"/>
<protein>
    <submittedName>
        <fullName evidence="1">Uncharacterized protein</fullName>
    </submittedName>
</protein>
<organism evidence="1">
    <name type="scientific">marine sediment metagenome</name>
    <dbReference type="NCBI Taxonomy" id="412755"/>
    <lineage>
        <taxon>unclassified sequences</taxon>
        <taxon>metagenomes</taxon>
        <taxon>ecological metagenomes</taxon>
    </lineage>
</organism>
<name>X1MLZ3_9ZZZZ</name>
<evidence type="ECO:0000313" key="1">
    <source>
        <dbReference type="EMBL" id="GAI19061.1"/>
    </source>
</evidence>
<dbReference type="EMBL" id="BARV01020963">
    <property type="protein sequence ID" value="GAI19061.1"/>
    <property type="molecule type" value="Genomic_DNA"/>
</dbReference>
<reference evidence="1" key="1">
    <citation type="journal article" date="2014" name="Front. Microbiol.">
        <title>High frequency of phylogenetically diverse reductive dehalogenase-homologous genes in deep subseafloor sedimentary metagenomes.</title>
        <authorList>
            <person name="Kawai M."/>
            <person name="Futagami T."/>
            <person name="Toyoda A."/>
            <person name="Takaki Y."/>
            <person name="Nishi S."/>
            <person name="Hori S."/>
            <person name="Arai W."/>
            <person name="Tsubouchi T."/>
            <person name="Morono Y."/>
            <person name="Uchiyama I."/>
            <person name="Ito T."/>
            <person name="Fujiyama A."/>
            <person name="Inagaki F."/>
            <person name="Takami H."/>
        </authorList>
    </citation>
    <scope>NUCLEOTIDE SEQUENCE</scope>
    <source>
        <strain evidence="1">Expedition CK06-06</strain>
    </source>
</reference>